<dbReference type="Proteomes" id="UP000253472">
    <property type="component" value="Unassembled WGS sequence"/>
</dbReference>
<feature type="region of interest" description="Disordered" evidence="1">
    <location>
        <begin position="1"/>
        <end position="46"/>
    </location>
</feature>
<proteinExistence type="predicted"/>
<evidence type="ECO:0000313" key="2">
    <source>
        <dbReference type="EMBL" id="RCK65488.1"/>
    </source>
</evidence>
<dbReference type="OrthoDB" id="4062651at2759"/>
<reference evidence="2 3" key="1">
    <citation type="submission" date="2018-06" db="EMBL/GenBank/DDBJ databases">
        <title>Whole genome sequencing of Candida tropicalis (genome annotated by CSBL at Korea University).</title>
        <authorList>
            <person name="Ahn J."/>
        </authorList>
    </citation>
    <scope>NUCLEOTIDE SEQUENCE [LARGE SCALE GENOMIC DNA]</scope>
    <source>
        <strain evidence="2 3">ATCC 20962</strain>
    </source>
</reference>
<dbReference type="EMBL" id="QLNQ01000020">
    <property type="protein sequence ID" value="RCK65488.1"/>
    <property type="molecule type" value="Genomic_DNA"/>
</dbReference>
<organism evidence="2 3">
    <name type="scientific">Candida viswanathii</name>
    <dbReference type="NCBI Taxonomy" id="5486"/>
    <lineage>
        <taxon>Eukaryota</taxon>
        <taxon>Fungi</taxon>
        <taxon>Dikarya</taxon>
        <taxon>Ascomycota</taxon>
        <taxon>Saccharomycotina</taxon>
        <taxon>Pichiomycetes</taxon>
        <taxon>Debaryomycetaceae</taxon>
        <taxon>Candida/Lodderomyces clade</taxon>
        <taxon>Candida</taxon>
    </lineage>
</organism>
<evidence type="ECO:0000256" key="1">
    <source>
        <dbReference type="SAM" id="MobiDB-lite"/>
    </source>
</evidence>
<sequence>MFKSFTSKTSKCLSNSNESQTQPQPQPPPQQNNSSAKPRVPPSPVYHAFTFNETADDVLPVIGVQYSKTSSKPIYEGANGIIFKGTDASHSKALVLKRVKQKKDQLLQNTKGRCCVSTTT</sequence>
<feature type="compositionally biased region" description="Polar residues" evidence="1">
    <location>
        <begin position="1"/>
        <end position="13"/>
    </location>
</feature>
<gene>
    <name evidence="2" type="ORF">Cantr_01196</name>
</gene>
<name>A0A367YI09_9ASCO</name>
<dbReference type="STRING" id="5486.A0A367YI09"/>
<evidence type="ECO:0000313" key="3">
    <source>
        <dbReference type="Proteomes" id="UP000253472"/>
    </source>
</evidence>
<feature type="compositionally biased region" description="Low complexity" evidence="1">
    <location>
        <begin position="14"/>
        <end position="23"/>
    </location>
</feature>
<dbReference type="AlphaFoldDB" id="A0A367YI09"/>
<accession>A0A367YI09</accession>
<comment type="caution">
    <text evidence="2">The sequence shown here is derived from an EMBL/GenBank/DDBJ whole genome shotgun (WGS) entry which is preliminary data.</text>
</comment>
<protein>
    <submittedName>
        <fullName evidence="2">Uncharacterized protein</fullName>
    </submittedName>
</protein>
<keyword evidence="3" id="KW-1185">Reference proteome</keyword>